<sequence>MLVKGLKRFFIIALCLCVMMVGVGNNGLFAVKANAASAGEIIKPASKNAVWNEYYGYTDELTEHTGGKSFDWGFERSAIQFDLSDINQNIKSAKLKIFITSISDGDSNAQTKPYVTVYGMNTDVWQKDSLNVETDQLIIAKDSNIATGVWKEIDVTNFVKQQITNNDKIISLAILGNEENAENIFTYASYIFPNSSLRPQLVLETGTSDSASPNLPDGTIRADNISTSEVTLNWLSAVDDTTVTSDLEYRVYQSTNSNFNTVSEIESGVPLGSGFEKNLTSFHAAGLSPNKTYYFNVIVKDAAGNKNAYQMKEVTTLNDVKTPGVTVTIGNVTVGKGLTENIPVSINTPITGIAGYGIKVNYDPNILEVLDIIPNKSVSGIFDFNISEREDRLAVLWFDDTLGESLITTATELFKVKVKVKSNAVLGNSALTIDKSNKENLNFSDNEIQDIMSDVKNGSINIVNSYNSNFNTAGGSSVDSQLIIENGKVNKPENPTKAGNSFIGWYMDNTYTTEFDFNSEVNSDTTLYAKWAEDTAAPIVTTDTNVTDITSESAVASGNIVSDGHSEITDCGIVYSTSENPIVDDEHALKASVSSCTQGIITADLAFLQSKTMYHYRAYATNSAGTSYGSNETFTTKNNNANLSNLTLSAGELNTVFNKNTLTYSASVPSATESVTVIPTREDTTATVMVNNKSASHAVNLITGKNTIDVTVTAEDQSTTKTYTIIVYRLTSAPNVFADDENNKMININILLEYQINGGAWTQYDSSNPPDLSGNNTVHVRIPANPLEGTPAGEEASLTFTGNPRNAKAPQVTNAITEEDRVNSSGLKIAPQEEDSNVTHFKITEIIGGELYKNDETTPIQDGAFITKSDGEAGLKFKPSADANSSAGDAFSFKAQASLNDSGLGLSEAATATIAVSEVNDAPEAADDSLLSVSENAPEFSIPFDTLIANDSAGPANESGQTLTVTDIANFVGGTVRIEGLNIIFSPQSNFRGIASFDYTVKDNGTTNGDPDPLTHVGKVSFTIEAPADQPIVTNAVTNEDQQTTNGLVITPTDAGGAPVNYYKITGVTGGILYKNDGTTMISQGDFITVAEGMAGLKFTPNPNEYGTTGFGFIVQAAPGTDGTKLSDGVEASIIVTEVNDSPIAEDDTLSDFEAGSPITISFEDLLINDKQGPDNESDQKLTIKSVEDPEGGQVEIRDGKIIFTPDTIGSASFNYTIEDNGKSNSMNDPLTDQAKVNFNVADKKGPIISLVGENTVYLNKGEVYVEPGYMASDEVDGDTSGDVTVTGSVDKSKLGTYLLRYNVSDSKGNAAVEVIRTIHVVSSDLKTLMVSSGDFMPSFDPQTLNYSLTVPFNVTNIDITASTIDPTASTVVNGHMMENGGSQSLPLVEGDNSVSIIVTAKGGSTKTYLLQINRGFNPPEQPQVSANDERNVIIGADSTMEYSSNNGTAWTSYDSNNAPAFPGNVTVLVRVKATGNKPAGEATTVTFTKNPAPPSNNEESVPPSNSEEIVVDVDGANGTNLTKTPITRTTEPDGTVKDHVSMSESIAIDTVEKAKQQGVDTARIVIPDTNDKVSEVKVEIPKSALKQLNDGKIKLVIATDNAIIAIPTESISSFNDDLYFRVVPLKSKEQQKQVEERAKKEEIIQEIAHNQKVQVLGRPMEIETNMQSREVSIILPLKDSLPADAKEREKILDNLAIFIEHSDGTKEVLRGKVIPYKNNGELGLEFSVNKFSTFTIVYMDGAQTYFDGKTCGKDALSTDAIGCVSAKKSVPIYELVNNRLKKVDALKAGQTVPAYEAISPMLGLGGDIWVERTNAIRYETPSKSMLDKNALTGSKRTKQMWKGLELRPGQIGKVTVLQDTVVWEKINKTKKLPRILKKGEQYRVYRYVPGMYDLGNGEYVVQNEQIQFQSLK</sequence>
<dbReference type="Pfam" id="PF09479">
    <property type="entry name" value="Flg_new"/>
    <property type="match status" value="1"/>
</dbReference>
<dbReference type="Pfam" id="PF17963">
    <property type="entry name" value="Big_9"/>
    <property type="match status" value="2"/>
</dbReference>
<dbReference type="GO" id="GO:0005576">
    <property type="term" value="C:extracellular region"/>
    <property type="evidence" value="ECO:0007669"/>
    <property type="project" value="UniProtKB-SubCell"/>
</dbReference>
<dbReference type="Gene3D" id="2.60.40.3440">
    <property type="match status" value="1"/>
</dbReference>
<dbReference type="InterPro" id="IPR025883">
    <property type="entry name" value="Cadherin-like_domain"/>
</dbReference>
<dbReference type="CDD" id="cd00063">
    <property type="entry name" value="FN3"/>
    <property type="match status" value="1"/>
</dbReference>
<dbReference type="STRING" id="1742358.GCA_001439605_03015"/>
<comment type="subcellular location">
    <subcellularLocation>
        <location evidence="1">Cell envelope</location>
    </subcellularLocation>
    <subcellularLocation>
        <location evidence="2">Secreted</location>
    </subcellularLocation>
</comment>
<dbReference type="Proteomes" id="UP000293846">
    <property type="component" value="Unassembled WGS sequence"/>
</dbReference>
<dbReference type="InterPro" id="IPR013378">
    <property type="entry name" value="InlB-like_B-rpt"/>
</dbReference>
<dbReference type="OrthoDB" id="9807519at2"/>
<evidence type="ECO:0000313" key="6">
    <source>
        <dbReference type="EMBL" id="TCJ03808.1"/>
    </source>
</evidence>
<accession>A0A4R1AUI0</accession>
<dbReference type="Pfam" id="PF24517">
    <property type="entry name" value="CBM96"/>
    <property type="match status" value="1"/>
</dbReference>
<dbReference type="InterPro" id="IPR025142">
    <property type="entry name" value="DUF4073"/>
</dbReference>
<dbReference type="InterPro" id="IPR055372">
    <property type="entry name" value="CBM96"/>
</dbReference>
<dbReference type="GO" id="GO:0030246">
    <property type="term" value="F:carbohydrate binding"/>
    <property type="evidence" value="ECO:0007669"/>
    <property type="project" value="InterPro"/>
</dbReference>
<dbReference type="Gene3D" id="2.60.40.10">
    <property type="entry name" value="Immunoglobulins"/>
    <property type="match status" value="3"/>
</dbReference>
<dbReference type="Gene3D" id="2.60.40.680">
    <property type="match status" value="1"/>
</dbReference>
<evidence type="ECO:0000256" key="2">
    <source>
        <dbReference type="ARBA" id="ARBA00004613"/>
    </source>
</evidence>
<dbReference type="CDD" id="cd08548">
    <property type="entry name" value="Type_I_cohesin_like"/>
    <property type="match status" value="1"/>
</dbReference>
<proteinExistence type="predicted"/>
<keyword evidence="7" id="KW-1185">Reference proteome</keyword>
<evidence type="ECO:0000256" key="3">
    <source>
        <dbReference type="ARBA" id="ARBA00022525"/>
    </source>
</evidence>
<dbReference type="Pfam" id="PF12733">
    <property type="entry name" value="Cadherin-like"/>
    <property type="match status" value="2"/>
</dbReference>
<reference evidence="6 7" key="1">
    <citation type="submission" date="2019-03" db="EMBL/GenBank/DDBJ databases">
        <authorList>
            <person name="Jensen L."/>
            <person name="Storgaard J."/>
            <person name="Sulaj E."/>
            <person name="Schramm A."/>
            <person name="Marshall I.P.G."/>
        </authorList>
    </citation>
    <scope>NUCLEOTIDE SEQUENCE [LARGE SCALE GENOMIC DNA]</scope>
    <source>
        <strain evidence="6 7">2017H2G3</strain>
    </source>
</reference>
<keyword evidence="4" id="KW-0732">Signal</keyword>
<keyword evidence="3" id="KW-0964">Secreted</keyword>
<feature type="domain" description="Fibronectin type-III" evidence="5">
    <location>
        <begin position="216"/>
        <end position="319"/>
    </location>
</feature>
<dbReference type="Gene3D" id="2.60.40.4270">
    <property type="entry name" value="Listeria-Bacteroides repeat domain"/>
    <property type="match status" value="1"/>
</dbReference>
<dbReference type="Pfam" id="PF16403">
    <property type="entry name" value="Bact_surface_Ig-like"/>
    <property type="match status" value="1"/>
</dbReference>
<dbReference type="PROSITE" id="PS50853">
    <property type="entry name" value="FN3"/>
    <property type="match status" value="1"/>
</dbReference>
<comment type="caution">
    <text evidence="6">The sequence shown here is derived from an EMBL/GenBank/DDBJ whole genome shotgun (WGS) entry which is preliminary data.</text>
</comment>
<dbReference type="InterPro" id="IPR042229">
    <property type="entry name" value="Listeria/Bacterioides_rpt_sf"/>
</dbReference>
<dbReference type="NCBIfam" id="TIGR02543">
    <property type="entry name" value="List_Bact_rpt"/>
    <property type="match status" value="1"/>
</dbReference>
<dbReference type="GO" id="GO:0030313">
    <property type="term" value="C:cell envelope"/>
    <property type="evidence" value="ECO:0007669"/>
    <property type="project" value="UniProtKB-SubCell"/>
</dbReference>
<dbReference type="SMART" id="SM00060">
    <property type="entry name" value="FN3"/>
    <property type="match status" value="2"/>
</dbReference>
<dbReference type="InterPro" id="IPR032179">
    <property type="entry name" value="Cry22Aa_Ig-like"/>
</dbReference>
<dbReference type="InterPro" id="IPR036116">
    <property type="entry name" value="FN3_sf"/>
</dbReference>
<dbReference type="SUPFAM" id="SSF49265">
    <property type="entry name" value="Fibronectin type III"/>
    <property type="match status" value="1"/>
</dbReference>
<dbReference type="Pfam" id="PF13285">
    <property type="entry name" value="DUF4073"/>
    <property type="match status" value="1"/>
</dbReference>
<name>A0A4R1AUI0_9BACI</name>
<dbReference type="InterPro" id="IPR013783">
    <property type="entry name" value="Ig-like_fold"/>
</dbReference>
<dbReference type="InterPro" id="IPR003961">
    <property type="entry name" value="FN3_dom"/>
</dbReference>
<evidence type="ECO:0000313" key="7">
    <source>
        <dbReference type="Proteomes" id="UP000293846"/>
    </source>
</evidence>
<dbReference type="EMBL" id="SJTH01000013">
    <property type="protein sequence ID" value="TCJ03808.1"/>
    <property type="molecule type" value="Genomic_DNA"/>
</dbReference>
<organism evidence="6 7">
    <name type="scientific">Cytobacillus praedii</name>
    <dbReference type="NCBI Taxonomy" id="1742358"/>
    <lineage>
        <taxon>Bacteria</taxon>
        <taxon>Bacillati</taxon>
        <taxon>Bacillota</taxon>
        <taxon>Bacilli</taxon>
        <taxon>Bacillales</taxon>
        <taxon>Bacillaceae</taxon>
        <taxon>Cytobacillus</taxon>
    </lineage>
</organism>
<gene>
    <name evidence="6" type="ORF">E0Y62_12705</name>
</gene>
<dbReference type="NCBIfam" id="NF033679">
    <property type="entry name" value="DNRLRE_dom"/>
    <property type="match status" value="1"/>
</dbReference>
<evidence type="ECO:0000256" key="1">
    <source>
        <dbReference type="ARBA" id="ARBA00004196"/>
    </source>
</evidence>
<protein>
    <submittedName>
        <fullName evidence="6">DUF4073 domain-containing protein</fullName>
    </submittedName>
</protein>
<dbReference type="InterPro" id="IPR008965">
    <property type="entry name" value="CBM2/CBM3_carb-bd_dom_sf"/>
</dbReference>
<dbReference type="SUPFAM" id="SSF49384">
    <property type="entry name" value="Carbohydrate-binding domain"/>
    <property type="match status" value="1"/>
</dbReference>
<dbReference type="Gene3D" id="2.60.40.2810">
    <property type="match status" value="1"/>
</dbReference>
<evidence type="ECO:0000259" key="5">
    <source>
        <dbReference type="PROSITE" id="PS50853"/>
    </source>
</evidence>
<evidence type="ECO:0000256" key="4">
    <source>
        <dbReference type="ARBA" id="ARBA00022729"/>
    </source>
</evidence>